<dbReference type="EMBL" id="JBBWUH010000001">
    <property type="protein sequence ID" value="KAK8177447.1"/>
    <property type="molecule type" value="Genomic_DNA"/>
</dbReference>
<feature type="region of interest" description="Disordered" evidence="1">
    <location>
        <begin position="714"/>
        <end position="793"/>
    </location>
</feature>
<feature type="compositionally biased region" description="Basic and acidic residues" evidence="1">
    <location>
        <begin position="776"/>
        <end position="785"/>
    </location>
</feature>
<feature type="compositionally biased region" description="Polar residues" evidence="1">
    <location>
        <begin position="537"/>
        <end position="548"/>
    </location>
</feature>
<dbReference type="Proteomes" id="UP001456524">
    <property type="component" value="Unassembled WGS sequence"/>
</dbReference>
<feature type="region of interest" description="Disordered" evidence="1">
    <location>
        <begin position="605"/>
        <end position="642"/>
    </location>
</feature>
<sequence>MEQFPYNSPPQTPVKRMINPEPFDTTPLQRLPELPQWLQEKSDTPARQGFNSDPRPHTTRWTTSRAFASRPQEGRVDPETSLRQALEFGNRSRSREIARSAAPPPSSQLFVETPTSEVVDEETVSPWSPVPSPRLRRKELTPIPTARLRDRALPNPAEPRMPDQHTPQAPPGRKTVHFRNTPVVYEVERTGWRPVPQRRRRHNNRRFRIVEVDRPPVFPESVKKAAFDLLPWAFCIAFVVVFVGIVAQLNGSTPIAQLDMRTRIPPDFYFTHREFRKLTPEEAPAYEYLSKAGKAGMGHLDQLIRLNKEAERQERVDGSKKKEWYSLSRRLDWVKIEWDDVLRNVRGEEKELITQATHWYDTKAAAQSTLRSPQMASLEAHERRKSREGWLEDIRGAASFSAKAIENQSRFVNSSLDTAKRVADMMLPSGCGLWENILLGPDFEEEKPGYLNRLPSLYTKFAPSWTSKWLERKRRRMQICSTLVPHLAYFQDYVRIVILSNEHLRAAARGVTELTGVDDSPASFDDIIPPPVIVTSDDLTLPTNSSASRDGGAAEPAKTPYPAEGDEGNQTSTTPIFPDHTRRVSAYRASFKRWGENLGRIFLGLPERSSQPAGDEDVRKKKSSTPDHVPSTEGCVNQGEETCPISNEPVKSHEYTAPGVTKPIQAACRTDEDGEPVSDELECRASGETVSTVTKNILSTVPVPRTGGVAAEAKAEDGPFSPHLPLPGSEPGSSLPCDLPSSTEGVAAPEAEESIPPTASSINEIPSRRNSRVVKAAREADEKRPNPATPAAPATIDDIFRAWDKILGGISLVIDREFRT</sequence>
<organism evidence="2 3">
    <name type="scientific">Phyllosticta citrichinensis</name>
    <dbReference type="NCBI Taxonomy" id="1130410"/>
    <lineage>
        <taxon>Eukaryota</taxon>
        <taxon>Fungi</taxon>
        <taxon>Dikarya</taxon>
        <taxon>Ascomycota</taxon>
        <taxon>Pezizomycotina</taxon>
        <taxon>Dothideomycetes</taxon>
        <taxon>Dothideomycetes incertae sedis</taxon>
        <taxon>Botryosphaeriales</taxon>
        <taxon>Phyllostictaceae</taxon>
        <taxon>Phyllosticta</taxon>
    </lineage>
</organism>
<name>A0ABR1Y761_9PEZI</name>
<proteinExistence type="predicted"/>
<reference evidence="2 3" key="1">
    <citation type="journal article" date="2022" name="G3 (Bethesda)">
        <title>Enemy or ally: a genomic approach to elucidate the lifestyle of Phyllosticta citrichinaensis.</title>
        <authorList>
            <person name="Buijs V.A."/>
            <person name="Groenewald J.Z."/>
            <person name="Haridas S."/>
            <person name="LaButti K.M."/>
            <person name="Lipzen A."/>
            <person name="Martin F.M."/>
            <person name="Barry K."/>
            <person name="Grigoriev I.V."/>
            <person name="Crous P.W."/>
            <person name="Seidl M.F."/>
        </authorList>
    </citation>
    <scope>NUCLEOTIDE SEQUENCE [LARGE SCALE GENOMIC DNA]</scope>
    <source>
        <strain evidence="2 3">CBS 129764</strain>
    </source>
</reference>
<gene>
    <name evidence="2" type="ORF">IWX90DRAFT_410885</name>
</gene>
<accession>A0ABR1Y761</accession>
<feature type="compositionally biased region" description="Low complexity" evidence="1">
    <location>
        <begin position="721"/>
        <end position="736"/>
    </location>
</feature>
<feature type="region of interest" description="Disordered" evidence="1">
    <location>
        <begin position="535"/>
        <end position="581"/>
    </location>
</feature>
<keyword evidence="3" id="KW-1185">Reference proteome</keyword>
<protein>
    <submittedName>
        <fullName evidence="2">Uncharacterized protein</fullName>
    </submittedName>
</protein>
<evidence type="ECO:0000313" key="3">
    <source>
        <dbReference type="Proteomes" id="UP001456524"/>
    </source>
</evidence>
<evidence type="ECO:0000256" key="1">
    <source>
        <dbReference type="SAM" id="MobiDB-lite"/>
    </source>
</evidence>
<evidence type="ECO:0000313" key="2">
    <source>
        <dbReference type="EMBL" id="KAK8177447.1"/>
    </source>
</evidence>
<feature type="region of interest" description="Disordered" evidence="1">
    <location>
        <begin position="1"/>
        <end position="176"/>
    </location>
</feature>
<comment type="caution">
    <text evidence="2">The sequence shown here is derived from an EMBL/GenBank/DDBJ whole genome shotgun (WGS) entry which is preliminary data.</text>
</comment>